<evidence type="ECO:0000313" key="3">
    <source>
        <dbReference type="Proteomes" id="UP000037136"/>
    </source>
</evidence>
<evidence type="ECO:0000313" key="2">
    <source>
        <dbReference type="EMBL" id="PFH60518.1"/>
    </source>
</evidence>
<reference evidence="2 3" key="2">
    <citation type="journal article" date="2017" name="Sci. Rep.">
        <title>Ant-infecting Ophiocordyceps genomes reveal a high diversity of potential behavioral manipulation genes and a possible major role for enterotoxins.</title>
        <authorList>
            <person name="de Bekker C."/>
            <person name="Ohm R.A."/>
            <person name="Evans H.C."/>
            <person name="Brachmann A."/>
            <person name="Hughes D.P."/>
        </authorList>
    </citation>
    <scope>NUCLEOTIDE SEQUENCE [LARGE SCALE GENOMIC DNA]</scope>
    <source>
        <strain evidence="2 3">SC16a</strain>
    </source>
</reference>
<feature type="compositionally biased region" description="Low complexity" evidence="1">
    <location>
        <begin position="30"/>
        <end position="43"/>
    </location>
</feature>
<keyword evidence="3" id="KW-1185">Reference proteome</keyword>
<sequence length="100" mass="10162">MGPGLADGLGLSIRGPAGPRLRRRDNLSFVSSASSEPEALSLSPSPPSAPVPSSPFSISRDPSLPPCLPASSAAKGLGRERRTAITAAQDPHPKRAPGLS</sequence>
<proteinExistence type="predicted"/>
<evidence type="ECO:0000256" key="1">
    <source>
        <dbReference type="SAM" id="MobiDB-lite"/>
    </source>
</evidence>
<gene>
    <name evidence="2" type="ORF">XA68_10832</name>
</gene>
<dbReference type="Proteomes" id="UP000037136">
    <property type="component" value="Unassembled WGS sequence"/>
</dbReference>
<feature type="compositionally biased region" description="Pro residues" evidence="1">
    <location>
        <begin position="44"/>
        <end position="53"/>
    </location>
</feature>
<organism evidence="2 3">
    <name type="scientific">Ophiocordyceps unilateralis</name>
    <name type="common">Zombie-ant fungus</name>
    <name type="synonym">Torrubia unilateralis</name>
    <dbReference type="NCBI Taxonomy" id="268505"/>
    <lineage>
        <taxon>Eukaryota</taxon>
        <taxon>Fungi</taxon>
        <taxon>Dikarya</taxon>
        <taxon>Ascomycota</taxon>
        <taxon>Pezizomycotina</taxon>
        <taxon>Sordariomycetes</taxon>
        <taxon>Hypocreomycetidae</taxon>
        <taxon>Hypocreales</taxon>
        <taxon>Ophiocordycipitaceae</taxon>
        <taxon>Ophiocordyceps</taxon>
    </lineage>
</organism>
<dbReference type="EMBL" id="LAZP02000124">
    <property type="protein sequence ID" value="PFH60518.1"/>
    <property type="molecule type" value="Genomic_DNA"/>
</dbReference>
<feature type="region of interest" description="Disordered" evidence="1">
    <location>
        <begin position="1"/>
        <end position="100"/>
    </location>
</feature>
<dbReference type="AlphaFoldDB" id="A0A2A9PGP9"/>
<reference evidence="2 3" key="1">
    <citation type="journal article" date="2015" name="BMC Genomics">
        <title>Gene expression during zombie ant biting behavior reflects the complexity underlying fungal parasitic behavioral manipulation.</title>
        <authorList>
            <person name="de Bekker C."/>
            <person name="Ohm R.A."/>
            <person name="Loreto R.G."/>
            <person name="Sebastian A."/>
            <person name="Albert I."/>
            <person name="Merrow M."/>
            <person name="Brachmann A."/>
            <person name="Hughes D.P."/>
        </authorList>
    </citation>
    <scope>NUCLEOTIDE SEQUENCE [LARGE SCALE GENOMIC DNA]</scope>
    <source>
        <strain evidence="2 3">SC16a</strain>
    </source>
</reference>
<comment type="caution">
    <text evidence="2">The sequence shown here is derived from an EMBL/GenBank/DDBJ whole genome shotgun (WGS) entry which is preliminary data.</text>
</comment>
<protein>
    <submittedName>
        <fullName evidence="2">Uncharacterized protein</fullName>
    </submittedName>
</protein>
<name>A0A2A9PGP9_OPHUN</name>
<accession>A0A2A9PGP9</accession>